<sequence length="162" mass="18012">MILATVTLSVPEILKPVAPNAQPFHLITRNIDRLSVDALLQELRQQNLSPSISKNSIIEMHGNYSRPNAPILTAAIAPKICLLLLLSVQLLNRLHFLVAHLADLLLVLELYADMCLAIGTSTVLPEATYAHRVRRHNGKVAVYLLGVTQRQTFCSKEDVKQF</sequence>
<comment type="subcellular location">
    <subcellularLocation>
        <location evidence="1">Mitochondrion</location>
    </subcellularLocation>
</comment>
<dbReference type="AlphaFoldDB" id="A0A8S0W2R6"/>
<comment type="caution">
    <text evidence="3">The sequence shown here is derived from an EMBL/GenBank/DDBJ whole genome shotgun (WGS) entry which is preliminary data.</text>
</comment>
<keyword evidence="4" id="KW-1185">Reference proteome</keyword>
<dbReference type="SUPFAM" id="SSF52467">
    <property type="entry name" value="DHS-like NAD/FAD-binding domain"/>
    <property type="match status" value="1"/>
</dbReference>
<dbReference type="InterPro" id="IPR029035">
    <property type="entry name" value="DHS-like_NAD/FAD-binding_dom"/>
</dbReference>
<proteinExistence type="predicted"/>
<evidence type="ECO:0000313" key="4">
    <source>
        <dbReference type="Proteomes" id="UP000467700"/>
    </source>
</evidence>
<accession>A0A8S0W2R6</accession>
<organism evidence="3 4">
    <name type="scientific">Cyclocybe aegerita</name>
    <name type="common">Black poplar mushroom</name>
    <name type="synonym">Agrocybe aegerita</name>
    <dbReference type="NCBI Taxonomy" id="1973307"/>
    <lineage>
        <taxon>Eukaryota</taxon>
        <taxon>Fungi</taxon>
        <taxon>Dikarya</taxon>
        <taxon>Basidiomycota</taxon>
        <taxon>Agaricomycotina</taxon>
        <taxon>Agaricomycetes</taxon>
        <taxon>Agaricomycetidae</taxon>
        <taxon>Agaricales</taxon>
        <taxon>Agaricineae</taxon>
        <taxon>Bolbitiaceae</taxon>
        <taxon>Cyclocybe</taxon>
    </lineage>
</organism>
<dbReference type="GO" id="GO:0005739">
    <property type="term" value="C:mitochondrion"/>
    <property type="evidence" value="ECO:0007669"/>
    <property type="project" value="UniProtKB-SubCell"/>
</dbReference>
<dbReference type="Proteomes" id="UP000467700">
    <property type="component" value="Unassembled WGS sequence"/>
</dbReference>
<dbReference type="EMBL" id="CACVBS010000028">
    <property type="protein sequence ID" value="CAA7260074.1"/>
    <property type="molecule type" value="Genomic_DNA"/>
</dbReference>
<protein>
    <submittedName>
        <fullName evidence="3">Uncharacterized protein</fullName>
    </submittedName>
</protein>
<evidence type="ECO:0000256" key="1">
    <source>
        <dbReference type="ARBA" id="ARBA00004173"/>
    </source>
</evidence>
<reference evidence="3 4" key="1">
    <citation type="submission" date="2020-01" db="EMBL/GenBank/DDBJ databases">
        <authorList>
            <person name="Gupta K D."/>
        </authorList>
    </citation>
    <scope>NUCLEOTIDE SEQUENCE [LARGE SCALE GENOMIC DNA]</scope>
</reference>
<evidence type="ECO:0000256" key="2">
    <source>
        <dbReference type="ARBA" id="ARBA00023128"/>
    </source>
</evidence>
<gene>
    <name evidence="3" type="ORF">AAE3_LOCUS1976</name>
</gene>
<dbReference type="OrthoDB" id="424302at2759"/>
<dbReference type="Gene3D" id="3.40.50.1220">
    <property type="entry name" value="TPP-binding domain"/>
    <property type="match status" value="1"/>
</dbReference>
<name>A0A8S0W2R6_CYCAE</name>
<keyword evidence="2" id="KW-0496">Mitochondrion</keyword>
<evidence type="ECO:0000313" key="3">
    <source>
        <dbReference type="EMBL" id="CAA7260074.1"/>
    </source>
</evidence>